<dbReference type="InterPro" id="IPR005135">
    <property type="entry name" value="Endo/exonuclease/phosphatase"/>
</dbReference>
<dbReference type="AlphaFoldDB" id="A0A5D2CSF6"/>
<dbReference type="Pfam" id="PF03372">
    <property type="entry name" value="Exo_endo_phos"/>
    <property type="match status" value="1"/>
</dbReference>
<feature type="domain" description="Endonuclease/exonuclease/phosphatase" evidence="1">
    <location>
        <begin position="6"/>
        <end position="243"/>
    </location>
</feature>
<dbReference type="EMBL" id="CM017705">
    <property type="protein sequence ID" value="TYG71122.1"/>
    <property type="molecule type" value="Genomic_DNA"/>
</dbReference>
<dbReference type="Proteomes" id="UP000323506">
    <property type="component" value="Chromosome D05"/>
</dbReference>
<reference evidence="2 3" key="1">
    <citation type="submission" date="2019-06" db="EMBL/GenBank/DDBJ databases">
        <title>WGS assembly of Gossypium darwinii.</title>
        <authorList>
            <person name="Chen Z.J."/>
            <person name="Sreedasyam A."/>
            <person name="Ando A."/>
            <person name="Song Q."/>
            <person name="De L."/>
            <person name="Hulse-Kemp A."/>
            <person name="Ding M."/>
            <person name="Ye W."/>
            <person name="Kirkbride R."/>
            <person name="Jenkins J."/>
            <person name="Plott C."/>
            <person name="Lovell J."/>
            <person name="Lin Y.-M."/>
            <person name="Vaughn R."/>
            <person name="Liu B."/>
            <person name="Li W."/>
            <person name="Simpson S."/>
            <person name="Scheffler B."/>
            <person name="Saski C."/>
            <person name="Grover C."/>
            <person name="Hu G."/>
            <person name="Conover J."/>
            <person name="Carlson J."/>
            <person name="Shu S."/>
            <person name="Boston L."/>
            <person name="Williams M."/>
            <person name="Peterson D."/>
            <person name="Mcgee K."/>
            <person name="Jones D."/>
            <person name="Wendel J."/>
            <person name="Stelly D."/>
            <person name="Grimwood J."/>
            <person name="Schmutz J."/>
        </authorList>
    </citation>
    <scope>NUCLEOTIDE SEQUENCE [LARGE SCALE GENOMIC DNA]</scope>
    <source>
        <strain evidence="2">1808015.09</strain>
    </source>
</reference>
<name>A0A5D2CSF6_GOSDA</name>
<accession>A0A5D2CSF6</accession>
<organism evidence="2 3">
    <name type="scientific">Gossypium darwinii</name>
    <name type="common">Darwin's cotton</name>
    <name type="synonym">Gossypium barbadense var. darwinii</name>
    <dbReference type="NCBI Taxonomy" id="34276"/>
    <lineage>
        <taxon>Eukaryota</taxon>
        <taxon>Viridiplantae</taxon>
        <taxon>Streptophyta</taxon>
        <taxon>Embryophyta</taxon>
        <taxon>Tracheophyta</taxon>
        <taxon>Spermatophyta</taxon>
        <taxon>Magnoliopsida</taxon>
        <taxon>eudicotyledons</taxon>
        <taxon>Gunneridae</taxon>
        <taxon>Pentapetalae</taxon>
        <taxon>rosids</taxon>
        <taxon>malvids</taxon>
        <taxon>Malvales</taxon>
        <taxon>Malvaceae</taxon>
        <taxon>Malvoideae</taxon>
        <taxon>Gossypium</taxon>
    </lineage>
</organism>
<dbReference type="PANTHER" id="PTHR35218">
    <property type="entry name" value="RNASE H DOMAIN-CONTAINING PROTEIN"/>
    <property type="match status" value="1"/>
</dbReference>
<gene>
    <name evidence="2" type="ORF">ES288_D05G368900v1</name>
</gene>
<evidence type="ECO:0000313" key="3">
    <source>
        <dbReference type="Proteomes" id="UP000323506"/>
    </source>
</evidence>
<dbReference type="Gene3D" id="3.60.10.10">
    <property type="entry name" value="Endonuclease/exonuclease/phosphatase"/>
    <property type="match status" value="1"/>
</dbReference>
<keyword evidence="3" id="KW-1185">Reference proteome</keyword>
<evidence type="ECO:0000259" key="1">
    <source>
        <dbReference type="Pfam" id="PF03372"/>
    </source>
</evidence>
<dbReference type="SUPFAM" id="SSF56219">
    <property type="entry name" value="DNase I-like"/>
    <property type="match status" value="1"/>
</dbReference>
<proteinExistence type="predicted"/>
<dbReference type="PANTHER" id="PTHR35218:SF9">
    <property type="entry name" value="ENDONUCLEASE_EXONUCLEASE_PHOSPHATASE DOMAIN-CONTAINING PROTEIN"/>
    <property type="match status" value="1"/>
</dbReference>
<protein>
    <recommendedName>
        <fullName evidence="1">Endonuclease/exonuclease/phosphatase domain-containing protein</fullName>
    </recommendedName>
</protein>
<sequence>MRVFCWNCRGIGNPATVRELKQLLVANAHDVVFLCETKVHSNSFTRIRSMCRMDGCVAVNLEGKSGGLAMLWREGVKVEVQNFSKNHIDSLVSLEEDEVIRFTGFYRNADPNARNLSWEMLRRVKRTVKEGWIVGGDFNAILNNAEKDGGRKKLRKDMEDFSDILEELALVDVKTDNGWFTWSNNREGPNLVKERLDRFLIPEDLIEKMPFINTRVVRQSKSDQDAIFLNTVGNKSEGKGSDHRHLFKYDACWAKEQESW</sequence>
<evidence type="ECO:0000313" key="2">
    <source>
        <dbReference type="EMBL" id="TYG71122.1"/>
    </source>
</evidence>
<dbReference type="InterPro" id="IPR036691">
    <property type="entry name" value="Endo/exonu/phosph_ase_sf"/>
</dbReference>
<dbReference type="GO" id="GO:0003824">
    <property type="term" value="F:catalytic activity"/>
    <property type="evidence" value="ECO:0007669"/>
    <property type="project" value="InterPro"/>
</dbReference>